<comment type="subcellular location">
    <subcellularLocation>
        <location evidence="4">Membrane</location>
    </subcellularLocation>
</comment>
<proteinExistence type="inferred from homology"/>
<keyword evidence="4" id="KW-0479">Metal-binding</keyword>
<dbReference type="CDD" id="cd00051">
    <property type="entry name" value="EFh"/>
    <property type="match status" value="1"/>
</dbReference>
<dbReference type="PANTHER" id="PTHR23056">
    <property type="entry name" value="CALCINEURIN B"/>
    <property type="match status" value="1"/>
</dbReference>
<dbReference type="AlphaFoldDB" id="A0A4D6NSC8"/>
<dbReference type="Pfam" id="PF13499">
    <property type="entry name" value="EF-hand_7"/>
    <property type="match status" value="1"/>
</dbReference>
<comment type="subunit">
    <text evidence="4">Homodimer. Interacts with CIPK.</text>
</comment>
<accession>A0A4D6NSC8</accession>
<feature type="domain" description="EF-hand" evidence="5">
    <location>
        <begin position="158"/>
        <end position="193"/>
    </location>
</feature>
<dbReference type="GO" id="GO:0005509">
    <property type="term" value="F:calcium ion binding"/>
    <property type="evidence" value="ECO:0007669"/>
    <property type="project" value="UniProtKB-UniRule"/>
</dbReference>
<dbReference type="FunFam" id="1.10.238.10:FF:000073">
    <property type="entry name" value="calcineurin B-like protein 3"/>
    <property type="match status" value="1"/>
</dbReference>
<name>A0A4D6NSC8_VIGUN</name>
<dbReference type="GO" id="GO:0016020">
    <property type="term" value="C:membrane"/>
    <property type="evidence" value="ECO:0007669"/>
    <property type="project" value="UniProtKB-SubCell"/>
</dbReference>
<dbReference type="SUPFAM" id="SSF47473">
    <property type="entry name" value="EF-hand"/>
    <property type="match status" value="1"/>
</dbReference>
<organism evidence="6 7">
    <name type="scientific">Vigna unguiculata</name>
    <name type="common">Cowpea</name>
    <dbReference type="NCBI Taxonomy" id="3917"/>
    <lineage>
        <taxon>Eukaryota</taxon>
        <taxon>Viridiplantae</taxon>
        <taxon>Streptophyta</taxon>
        <taxon>Embryophyta</taxon>
        <taxon>Tracheophyta</taxon>
        <taxon>Spermatophyta</taxon>
        <taxon>Magnoliopsida</taxon>
        <taxon>eudicotyledons</taxon>
        <taxon>Gunneridae</taxon>
        <taxon>Pentapetalae</taxon>
        <taxon>rosids</taxon>
        <taxon>fabids</taxon>
        <taxon>Fabales</taxon>
        <taxon>Fabaceae</taxon>
        <taxon>Papilionoideae</taxon>
        <taxon>50 kb inversion clade</taxon>
        <taxon>NPAAA clade</taxon>
        <taxon>indigoferoid/millettioid clade</taxon>
        <taxon>Phaseoleae</taxon>
        <taxon>Vigna</taxon>
    </lineage>
</organism>
<keyword evidence="1 4" id="KW-0677">Repeat</keyword>
<comment type="function">
    <text evidence="4">Acts as a calcium sensor. CBL proteins interact with CIPK serine-threonine protein kinases. Binding of a CBL protein to the regulatory NAF domain of a CIPK protein lead to the activation of the kinase in a calcium-dependent manner.</text>
</comment>
<evidence type="ECO:0000256" key="4">
    <source>
        <dbReference type="RuleBase" id="RU369080"/>
    </source>
</evidence>
<evidence type="ECO:0000313" key="7">
    <source>
        <dbReference type="Proteomes" id="UP000501690"/>
    </source>
</evidence>
<dbReference type="EMBL" id="CP039355">
    <property type="protein sequence ID" value="QCE15584.1"/>
    <property type="molecule type" value="Genomic_DNA"/>
</dbReference>
<dbReference type="PROSITE" id="PS00018">
    <property type="entry name" value="EF_HAND_1"/>
    <property type="match status" value="1"/>
</dbReference>
<dbReference type="PROSITE" id="PS50222">
    <property type="entry name" value="EF_HAND_2"/>
    <property type="match status" value="3"/>
</dbReference>
<dbReference type="SMART" id="SM00054">
    <property type="entry name" value="EFh"/>
    <property type="match status" value="3"/>
</dbReference>
<dbReference type="PRINTS" id="PR00450">
    <property type="entry name" value="RECOVERIN"/>
</dbReference>
<protein>
    <recommendedName>
        <fullName evidence="4">Calcineurin B-like protein</fullName>
    </recommendedName>
</protein>
<dbReference type="Pfam" id="PF13202">
    <property type="entry name" value="EF-hand_5"/>
    <property type="match status" value="1"/>
</dbReference>
<reference evidence="6 7" key="1">
    <citation type="submission" date="2019-04" db="EMBL/GenBank/DDBJ databases">
        <title>An improved genome assembly and genetic linkage map for asparagus bean, Vigna unguiculata ssp. sesquipedialis.</title>
        <authorList>
            <person name="Xia Q."/>
            <person name="Zhang R."/>
            <person name="Dong Y."/>
        </authorList>
    </citation>
    <scope>NUCLEOTIDE SEQUENCE [LARGE SCALE GENOMIC DNA]</scope>
    <source>
        <tissue evidence="6">Leaf</tissue>
    </source>
</reference>
<dbReference type="GO" id="GO:0019722">
    <property type="term" value="P:calcium-mediated signaling"/>
    <property type="evidence" value="ECO:0007669"/>
    <property type="project" value="UniProtKB-UniRule"/>
</dbReference>
<evidence type="ECO:0000259" key="5">
    <source>
        <dbReference type="PROSITE" id="PS50222"/>
    </source>
</evidence>
<feature type="domain" description="EF-hand" evidence="5">
    <location>
        <begin position="202"/>
        <end position="237"/>
    </location>
</feature>
<dbReference type="InterPro" id="IPR018247">
    <property type="entry name" value="EF_Hand_1_Ca_BS"/>
</dbReference>
<dbReference type="InterPro" id="IPR011992">
    <property type="entry name" value="EF-hand-dom_pair"/>
</dbReference>
<sequence length="267" mass="30892">MKQKGKSIECISAYACFGLSRVQIGKEKEESLDCYFFCFSSSFSFRKTNLSHQRTRTPGYEEPTVLASQTPCEYHDPSLNVTVSEVEALHELYKKLSNSIIEDNLIHREEFQLALFRNRNKKNLFADRIFDLFDLKRNGVIEFGEFVRSLGIFHPNAPLEDKITFAFRLYDLKQTGFIERDELKEMVLALLHESDLELSDDMIESIVDKTFSDADINGDGKIDQEEWKAFVSKHPSLIRNMTLPYLKDITLAFPSFVVRTEVEESDI</sequence>
<dbReference type="Gene3D" id="1.10.238.10">
    <property type="entry name" value="EF-hand"/>
    <property type="match status" value="1"/>
</dbReference>
<evidence type="ECO:0000256" key="2">
    <source>
        <dbReference type="ARBA" id="ARBA00022837"/>
    </source>
</evidence>
<dbReference type="InterPro" id="IPR045198">
    <property type="entry name" value="CNBL1-10"/>
</dbReference>
<keyword evidence="4" id="KW-0472">Membrane</keyword>
<dbReference type="InterPro" id="IPR002048">
    <property type="entry name" value="EF_hand_dom"/>
</dbReference>
<evidence type="ECO:0000313" key="6">
    <source>
        <dbReference type="EMBL" id="QCE15584.1"/>
    </source>
</evidence>
<evidence type="ECO:0000256" key="3">
    <source>
        <dbReference type="ARBA" id="ARBA00023774"/>
    </source>
</evidence>
<feature type="domain" description="EF-hand" evidence="5">
    <location>
        <begin position="121"/>
        <end position="156"/>
    </location>
</feature>
<keyword evidence="7" id="KW-1185">Reference proteome</keyword>
<keyword evidence="2 4" id="KW-0106">Calcium</keyword>
<evidence type="ECO:0000256" key="1">
    <source>
        <dbReference type="ARBA" id="ARBA00022737"/>
    </source>
</evidence>
<comment type="similarity">
    <text evidence="3 4">Belongs to the calcineurin regulatory subunit family.</text>
</comment>
<dbReference type="PANTHER" id="PTHR23056:SF110">
    <property type="entry name" value="CALMODULIN"/>
    <property type="match status" value="1"/>
</dbReference>
<gene>
    <name evidence="6" type="ORF">DEO72_LG11g2595</name>
</gene>
<dbReference type="GO" id="GO:0019900">
    <property type="term" value="F:kinase binding"/>
    <property type="evidence" value="ECO:0007669"/>
    <property type="project" value="UniProtKB-UniRule"/>
</dbReference>
<dbReference type="Proteomes" id="UP000501690">
    <property type="component" value="Linkage Group LG11"/>
</dbReference>